<dbReference type="PANTHER" id="PTHR30086:SF20">
    <property type="entry name" value="ARGININE EXPORTER PROTEIN ARGO-RELATED"/>
    <property type="match status" value="1"/>
</dbReference>
<evidence type="ECO:0000256" key="1">
    <source>
        <dbReference type="ARBA" id="ARBA00004651"/>
    </source>
</evidence>
<name>A0ABU5QN31_9BACT</name>
<keyword evidence="3 6" id="KW-0812">Transmembrane</keyword>
<keyword evidence="5 6" id="KW-0472">Membrane</keyword>
<comment type="caution">
    <text evidence="7">The sequence shown here is derived from an EMBL/GenBank/DDBJ whole genome shotgun (WGS) entry which is preliminary data.</text>
</comment>
<feature type="transmembrane region" description="Helical" evidence="6">
    <location>
        <begin position="191"/>
        <end position="209"/>
    </location>
</feature>
<evidence type="ECO:0000256" key="6">
    <source>
        <dbReference type="SAM" id="Phobius"/>
    </source>
</evidence>
<evidence type="ECO:0000313" key="8">
    <source>
        <dbReference type="Proteomes" id="UP001304671"/>
    </source>
</evidence>
<organism evidence="7 8">
    <name type="scientific">Arcicella aquatica</name>
    <dbReference type="NCBI Taxonomy" id="217141"/>
    <lineage>
        <taxon>Bacteria</taxon>
        <taxon>Pseudomonadati</taxon>
        <taxon>Bacteroidota</taxon>
        <taxon>Cytophagia</taxon>
        <taxon>Cytophagales</taxon>
        <taxon>Flectobacillaceae</taxon>
        <taxon>Arcicella</taxon>
    </lineage>
</organism>
<evidence type="ECO:0000256" key="3">
    <source>
        <dbReference type="ARBA" id="ARBA00022692"/>
    </source>
</evidence>
<dbReference type="EMBL" id="JAYFUL010000017">
    <property type="protein sequence ID" value="MEA5258476.1"/>
    <property type="molecule type" value="Genomic_DNA"/>
</dbReference>
<feature type="transmembrane region" description="Helical" evidence="6">
    <location>
        <begin position="148"/>
        <end position="171"/>
    </location>
</feature>
<dbReference type="Pfam" id="PF01810">
    <property type="entry name" value="LysE"/>
    <property type="match status" value="1"/>
</dbReference>
<dbReference type="Proteomes" id="UP001304671">
    <property type="component" value="Unassembled WGS sequence"/>
</dbReference>
<accession>A0ABU5QN31</accession>
<feature type="transmembrane region" description="Helical" evidence="6">
    <location>
        <begin position="112"/>
        <end position="136"/>
    </location>
</feature>
<keyword evidence="4 6" id="KW-1133">Transmembrane helix</keyword>
<feature type="transmembrane region" description="Helical" evidence="6">
    <location>
        <begin position="37"/>
        <end position="59"/>
    </location>
</feature>
<sequence length="211" mass="23944">MKTVIIYFITTLISYVATIPPGPLSVYVVHSTLQKNISVAITVAVGGVLCESTYAYLAIKGLVIFDKYPMLAHWMQWAIIVLLFTVGLFTFFQQKQEIEYQSVSLKNPFFSFIKGISLSLFNPALLPFWVVILLAFDKYEWLKIVSPIQKISFVLGAGTGTFLLVYTYAFLANWKRDLIFKYITDERLNKLIACIFIGLALLQLTNLLMSL</sequence>
<protein>
    <submittedName>
        <fullName evidence="7">LysE family transporter</fullName>
    </submittedName>
</protein>
<dbReference type="RefSeq" id="WP_323249599.1">
    <property type="nucleotide sequence ID" value="NZ_JAYFUL010000017.1"/>
</dbReference>
<evidence type="ECO:0000256" key="4">
    <source>
        <dbReference type="ARBA" id="ARBA00022989"/>
    </source>
</evidence>
<dbReference type="InterPro" id="IPR001123">
    <property type="entry name" value="LeuE-type"/>
</dbReference>
<gene>
    <name evidence="7" type="ORF">VB264_11840</name>
</gene>
<feature type="transmembrane region" description="Helical" evidence="6">
    <location>
        <begin position="6"/>
        <end position="30"/>
    </location>
</feature>
<feature type="transmembrane region" description="Helical" evidence="6">
    <location>
        <begin position="71"/>
        <end position="92"/>
    </location>
</feature>
<evidence type="ECO:0000256" key="2">
    <source>
        <dbReference type="ARBA" id="ARBA00022475"/>
    </source>
</evidence>
<dbReference type="PANTHER" id="PTHR30086">
    <property type="entry name" value="ARGININE EXPORTER PROTEIN ARGO"/>
    <property type="match status" value="1"/>
</dbReference>
<reference evidence="7 8" key="1">
    <citation type="submission" date="2023-12" db="EMBL/GenBank/DDBJ databases">
        <title>Novel species of the genus Arcicella isolated from rivers.</title>
        <authorList>
            <person name="Lu H."/>
        </authorList>
    </citation>
    <scope>NUCLEOTIDE SEQUENCE [LARGE SCALE GENOMIC DNA]</scope>
    <source>
        <strain evidence="7 8">LMG 21963</strain>
    </source>
</reference>
<evidence type="ECO:0000256" key="5">
    <source>
        <dbReference type="ARBA" id="ARBA00023136"/>
    </source>
</evidence>
<evidence type="ECO:0000313" key="7">
    <source>
        <dbReference type="EMBL" id="MEA5258476.1"/>
    </source>
</evidence>
<comment type="subcellular location">
    <subcellularLocation>
        <location evidence="1">Cell membrane</location>
        <topology evidence="1">Multi-pass membrane protein</topology>
    </subcellularLocation>
</comment>
<proteinExistence type="predicted"/>
<keyword evidence="2" id="KW-1003">Cell membrane</keyword>
<keyword evidence="8" id="KW-1185">Reference proteome</keyword>